<dbReference type="OMA" id="WRRQIVT"/>
<keyword evidence="3" id="KW-1185">Reference proteome</keyword>
<gene>
    <name evidence="2" type="primary">Dana\GF22146</name>
    <name evidence="2" type="synonym">dana_GLEANR_6128</name>
    <name evidence="2" type="ORF">GF22146</name>
</gene>
<evidence type="ECO:0000256" key="1">
    <source>
        <dbReference type="SAM" id="SignalP"/>
    </source>
</evidence>
<sequence length="108" mass="12034">MRWQLVIFWLGLGLVATAPVKWRRQVVAPTWLLGPTIPPSSQASRVVVTQQNLREVAALRAQIQKAVNEDTFVVAAPPSQEFLSQLGGRVAVPSFPVWNFTMTWPRIG</sequence>
<dbReference type="GeneID" id="6504814"/>
<protein>
    <submittedName>
        <fullName evidence="2">Uncharacterized protein</fullName>
    </submittedName>
</protein>
<evidence type="ECO:0000313" key="3">
    <source>
        <dbReference type="Proteomes" id="UP000007801"/>
    </source>
</evidence>
<dbReference type="PhylomeDB" id="B3MYI0"/>
<organism evidence="2 3">
    <name type="scientific">Drosophila ananassae</name>
    <name type="common">Fruit fly</name>
    <dbReference type="NCBI Taxonomy" id="7217"/>
    <lineage>
        <taxon>Eukaryota</taxon>
        <taxon>Metazoa</taxon>
        <taxon>Ecdysozoa</taxon>
        <taxon>Arthropoda</taxon>
        <taxon>Hexapoda</taxon>
        <taxon>Insecta</taxon>
        <taxon>Pterygota</taxon>
        <taxon>Neoptera</taxon>
        <taxon>Endopterygota</taxon>
        <taxon>Diptera</taxon>
        <taxon>Brachycera</taxon>
        <taxon>Muscomorpha</taxon>
        <taxon>Ephydroidea</taxon>
        <taxon>Drosophilidae</taxon>
        <taxon>Drosophila</taxon>
        <taxon>Sophophora</taxon>
    </lineage>
</organism>
<evidence type="ECO:0000313" key="2">
    <source>
        <dbReference type="EMBL" id="EDV32674.1"/>
    </source>
</evidence>
<dbReference type="AlphaFoldDB" id="B3MYI0"/>
<dbReference type="Proteomes" id="UP000007801">
    <property type="component" value="Unassembled WGS sequence"/>
</dbReference>
<proteinExistence type="predicted"/>
<dbReference type="OrthoDB" id="8018571at2759"/>
<dbReference type="HOGENOM" id="CLU_164984_0_0_1"/>
<name>B3MYI0_DROAN</name>
<dbReference type="InParanoid" id="B3MYI0"/>
<keyword evidence="1" id="KW-0732">Signal</keyword>
<accession>B3MYI0</accession>
<feature type="chain" id="PRO_5002793773" evidence="1">
    <location>
        <begin position="18"/>
        <end position="108"/>
    </location>
</feature>
<reference evidence="2 3" key="1">
    <citation type="journal article" date="2007" name="Nature">
        <title>Evolution of genes and genomes on the Drosophila phylogeny.</title>
        <authorList>
            <consortium name="Drosophila 12 Genomes Consortium"/>
            <person name="Clark A.G."/>
            <person name="Eisen M.B."/>
            <person name="Smith D.R."/>
            <person name="Bergman C.M."/>
            <person name="Oliver B."/>
            <person name="Markow T.A."/>
            <person name="Kaufman T.C."/>
            <person name="Kellis M."/>
            <person name="Gelbart W."/>
            <person name="Iyer V.N."/>
            <person name="Pollard D.A."/>
            <person name="Sackton T.B."/>
            <person name="Larracuente A.M."/>
            <person name="Singh N.D."/>
            <person name="Abad J.P."/>
            <person name="Abt D.N."/>
            <person name="Adryan B."/>
            <person name="Aguade M."/>
            <person name="Akashi H."/>
            <person name="Anderson W.W."/>
            <person name="Aquadro C.F."/>
            <person name="Ardell D.H."/>
            <person name="Arguello R."/>
            <person name="Artieri C.G."/>
            <person name="Barbash D.A."/>
            <person name="Barker D."/>
            <person name="Barsanti P."/>
            <person name="Batterham P."/>
            <person name="Batzoglou S."/>
            <person name="Begun D."/>
            <person name="Bhutkar A."/>
            <person name="Blanco E."/>
            <person name="Bosak S.A."/>
            <person name="Bradley R.K."/>
            <person name="Brand A.D."/>
            <person name="Brent M.R."/>
            <person name="Brooks A.N."/>
            <person name="Brown R.H."/>
            <person name="Butlin R.K."/>
            <person name="Caggese C."/>
            <person name="Calvi B.R."/>
            <person name="Bernardo de Carvalho A."/>
            <person name="Caspi A."/>
            <person name="Castrezana S."/>
            <person name="Celniker S.E."/>
            <person name="Chang J.L."/>
            <person name="Chapple C."/>
            <person name="Chatterji S."/>
            <person name="Chinwalla A."/>
            <person name="Civetta A."/>
            <person name="Clifton S.W."/>
            <person name="Comeron J.M."/>
            <person name="Costello J.C."/>
            <person name="Coyne J.A."/>
            <person name="Daub J."/>
            <person name="David R.G."/>
            <person name="Delcher A.L."/>
            <person name="Delehaunty K."/>
            <person name="Do C.B."/>
            <person name="Ebling H."/>
            <person name="Edwards K."/>
            <person name="Eickbush T."/>
            <person name="Evans J.D."/>
            <person name="Filipski A."/>
            <person name="Findeiss S."/>
            <person name="Freyhult E."/>
            <person name="Fulton L."/>
            <person name="Fulton R."/>
            <person name="Garcia A.C."/>
            <person name="Gardiner A."/>
            <person name="Garfield D.A."/>
            <person name="Garvin B.E."/>
            <person name="Gibson G."/>
            <person name="Gilbert D."/>
            <person name="Gnerre S."/>
            <person name="Godfrey J."/>
            <person name="Good R."/>
            <person name="Gotea V."/>
            <person name="Gravely B."/>
            <person name="Greenberg A.J."/>
            <person name="Griffiths-Jones S."/>
            <person name="Gross S."/>
            <person name="Guigo R."/>
            <person name="Gustafson E.A."/>
            <person name="Haerty W."/>
            <person name="Hahn M.W."/>
            <person name="Halligan D.L."/>
            <person name="Halpern A.L."/>
            <person name="Halter G.M."/>
            <person name="Han M.V."/>
            <person name="Heger A."/>
            <person name="Hillier L."/>
            <person name="Hinrichs A.S."/>
            <person name="Holmes I."/>
            <person name="Hoskins R.A."/>
            <person name="Hubisz M.J."/>
            <person name="Hultmark D."/>
            <person name="Huntley M.A."/>
            <person name="Jaffe D.B."/>
            <person name="Jagadeeshan S."/>
            <person name="Jeck W.R."/>
            <person name="Johnson J."/>
            <person name="Jones C.D."/>
            <person name="Jordan W.C."/>
            <person name="Karpen G.H."/>
            <person name="Kataoka E."/>
            <person name="Keightley P.D."/>
            <person name="Kheradpour P."/>
            <person name="Kirkness E.F."/>
            <person name="Koerich L.B."/>
            <person name="Kristiansen K."/>
            <person name="Kudrna D."/>
            <person name="Kulathinal R.J."/>
            <person name="Kumar S."/>
            <person name="Kwok R."/>
            <person name="Lander E."/>
            <person name="Langley C.H."/>
            <person name="Lapoint R."/>
            <person name="Lazzaro B.P."/>
            <person name="Lee S.J."/>
            <person name="Levesque L."/>
            <person name="Li R."/>
            <person name="Lin C.F."/>
            <person name="Lin M.F."/>
            <person name="Lindblad-Toh K."/>
            <person name="Llopart A."/>
            <person name="Long M."/>
            <person name="Low L."/>
            <person name="Lozovsky E."/>
            <person name="Lu J."/>
            <person name="Luo M."/>
            <person name="Machado C.A."/>
            <person name="Makalowski W."/>
            <person name="Marzo M."/>
            <person name="Matsuda M."/>
            <person name="Matzkin L."/>
            <person name="McAllister B."/>
            <person name="McBride C.S."/>
            <person name="McKernan B."/>
            <person name="McKernan K."/>
            <person name="Mendez-Lago M."/>
            <person name="Minx P."/>
            <person name="Mollenhauer M.U."/>
            <person name="Montooth K."/>
            <person name="Mount S.M."/>
            <person name="Mu X."/>
            <person name="Myers E."/>
            <person name="Negre B."/>
            <person name="Newfeld S."/>
            <person name="Nielsen R."/>
            <person name="Noor M.A."/>
            <person name="O'Grady P."/>
            <person name="Pachter L."/>
            <person name="Papaceit M."/>
            <person name="Parisi M.J."/>
            <person name="Parisi M."/>
            <person name="Parts L."/>
            <person name="Pedersen J.S."/>
            <person name="Pesole G."/>
            <person name="Phillippy A.M."/>
            <person name="Ponting C.P."/>
            <person name="Pop M."/>
            <person name="Porcelli D."/>
            <person name="Powell J.R."/>
            <person name="Prohaska S."/>
            <person name="Pruitt K."/>
            <person name="Puig M."/>
            <person name="Quesneville H."/>
            <person name="Ram K.R."/>
            <person name="Rand D."/>
            <person name="Rasmussen M.D."/>
            <person name="Reed L.K."/>
            <person name="Reenan R."/>
            <person name="Reily A."/>
            <person name="Remington K.A."/>
            <person name="Rieger T.T."/>
            <person name="Ritchie M.G."/>
            <person name="Robin C."/>
            <person name="Rogers Y.H."/>
            <person name="Rohde C."/>
            <person name="Rozas J."/>
            <person name="Rubenfield M.J."/>
            <person name="Ruiz A."/>
            <person name="Russo S."/>
            <person name="Salzberg S.L."/>
            <person name="Sanchez-Gracia A."/>
            <person name="Saranga D.J."/>
            <person name="Sato H."/>
            <person name="Schaeffer S.W."/>
            <person name="Schatz M.C."/>
            <person name="Schlenke T."/>
            <person name="Schwartz R."/>
            <person name="Segarra C."/>
            <person name="Singh R.S."/>
            <person name="Sirot L."/>
            <person name="Sirota M."/>
            <person name="Sisneros N.B."/>
            <person name="Smith C.D."/>
            <person name="Smith T.F."/>
            <person name="Spieth J."/>
            <person name="Stage D.E."/>
            <person name="Stark A."/>
            <person name="Stephan W."/>
            <person name="Strausberg R.L."/>
            <person name="Strempel S."/>
            <person name="Sturgill D."/>
            <person name="Sutton G."/>
            <person name="Sutton G.G."/>
            <person name="Tao W."/>
            <person name="Teichmann S."/>
            <person name="Tobari Y.N."/>
            <person name="Tomimura Y."/>
            <person name="Tsolas J.M."/>
            <person name="Valente V.L."/>
            <person name="Venter E."/>
            <person name="Venter J.C."/>
            <person name="Vicario S."/>
            <person name="Vieira F.G."/>
            <person name="Vilella A.J."/>
            <person name="Villasante A."/>
            <person name="Walenz B."/>
            <person name="Wang J."/>
            <person name="Wasserman M."/>
            <person name="Watts T."/>
            <person name="Wilson D."/>
            <person name="Wilson R.K."/>
            <person name="Wing R.A."/>
            <person name="Wolfner M.F."/>
            <person name="Wong A."/>
            <person name="Wong G.K."/>
            <person name="Wu C.I."/>
            <person name="Wu G."/>
            <person name="Yamamoto D."/>
            <person name="Yang H.P."/>
            <person name="Yang S.P."/>
            <person name="Yorke J.A."/>
            <person name="Yoshida K."/>
            <person name="Zdobnov E."/>
            <person name="Zhang P."/>
            <person name="Zhang Y."/>
            <person name="Zimin A.V."/>
            <person name="Baldwin J."/>
            <person name="Abdouelleil A."/>
            <person name="Abdulkadir J."/>
            <person name="Abebe A."/>
            <person name="Abera B."/>
            <person name="Abreu J."/>
            <person name="Acer S.C."/>
            <person name="Aftuck L."/>
            <person name="Alexander A."/>
            <person name="An P."/>
            <person name="Anderson E."/>
            <person name="Anderson S."/>
            <person name="Arachi H."/>
            <person name="Azer M."/>
            <person name="Bachantsang P."/>
            <person name="Barry A."/>
            <person name="Bayul T."/>
            <person name="Berlin A."/>
            <person name="Bessette D."/>
            <person name="Bloom T."/>
            <person name="Blye J."/>
            <person name="Boguslavskiy L."/>
            <person name="Bonnet C."/>
            <person name="Boukhgalter B."/>
            <person name="Bourzgui I."/>
            <person name="Brown A."/>
            <person name="Cahill P."/>
            <person name="Channer S."/>
            <person name="Cheshatsang Y."/>
            <person name="Chuda L."/>
            <person name="Citroen M."/>
            <person name="Collymore A."/>
            <person name="Cooke P."/>
            <person name="Costello M."/>
            <person name="D'Aco K."/>
            <person name="Daza R."/>
            <person name="De Haan G."/>
            <person name="DeGray S."/>
            <person name="DeMaso C."/>
            <person name="Dhargay N."/>
            <person name="Dooley K."/>
            <person name="Dooley E."/>
            <person name="Doricent M."/>
            <person name="Dorje P."/>
            <person name="Dorjee K."/>
            <person name="Dupes A."/>
            <person name="Elong R."/>
            <person name="Falk J."/>
            <person name="Farina A."/>
            <person name="Faro S."/>
            <person name="Ferguson D."/>
            <person name="Fisher S."/>
            <person name="Foley C.D."/>
            <person name="Franke A."/>
            <person name="Friedrich D."/>
            <person name="Gadbois L."/>
            <person name="Gearin G."/>
            <person name="Gearin C.R."/>
            <person name="Giannoukos G."/>
            <person name="Goode T."/>
            <person name="Graham J."/>
            <person name="Grandbois E."/>
            <person name="Grewal S."/>
            <person name="Gyaltsen K."/>
            <person name="Hafez N."/>
            <person name="Hagos B."/>
            <person name="Hall J."/>
            <person name="Henson C."/>
            <person name="Hollinger A."/>
            <person name="Honan T."/>
            <person name="Huard M.D."/>
            <person name="Hughes L."/>
            <person name="Hurhula B."/>
            <person name="Husby M.E."/>
            <person name="Kamat A."/>
            <person name="Kanga B."/>
            <person name="Kashin S."/>
            <person name="Khazanovich D."/>
            <person name="Kisner P."/>
            <person name="Lance K."/>
            <person name="Lara M."/>
            <person name="Lee W."/>
            <person name="Lennon N."/>
            <person name="Letendre F."/>
            <person name="LeVine R."/>
            <person name="Lipovsky A."/>
            <person name="Liu X."/>
            <person name="Liu J."/>
            <person name="Liu S."/>
            <person name="Lokyitsang T."/>
            <person name="Lokyitsang Y."/>
            <person name="Lubonja R."/>
            <person name="Lui A."/>
            <person name="MacDonald P."/>
            <person name="Magnisalis V."/>
            <person name="Maru K."/>
            <person name="Matthews C."/>
            <person name="McCusker W."/>
            <person name="McDonough S."/>
            <person name="Mehta T."/>
            <person name="Meldrim J."/>
            <person name="Meneus L."/>
            <person name="Mihai O."/>
            <person name="Mihalev A."/>
            <person name="Mihova T."/>
            <person name="Mittelman R."/>
            <person name="Mlenga V."/>
            <person name="Montmayeur A."/>
            <person name="Mulrain L."/>
            <person name="Navidi A."/>
            <person name="Naylor J."/>
            <person name="Negash T."/>
            <person name="Nguyen T."/>
            <person name="Nguyen N."/>
            <person name="Nicol R."/>
            <person name="Norbu C."/>
            <person name="Norbu N."/>
            <person name="Novod N."/>
            <person name="O'Neill B."/>
            <person name="Osman S."/>
            <person name="Markiewicz E."/>
            <person name="Oyono O.L."/>
            <person name="Patti C."/>
            <person name="Phunkhang P."/>
            <person name="Pierre F."/>
            <person name="Priest M."/>
            <person name="Raghuraman S."/>
            <person name="Rege F."/>
            <person name="Reyes R."/>
            <person name="Rise C."/>
            <person name="Rogov P."/>
            <person name="Ross K."/>
            <person name="Ryan E."/>
            <person name="Settipalli S."/>
            <person name="Shea T."/>
            <person name="Sherpa N."/>
            <person name="Shi L."/>
            <person name="Shih D."/>
            <person name="Sparrow T."/>
            <person name="Spaulding J."/>
            <person name="Stalker J."/>
            <person name="Stange-Thomann N."/>
            <person name="Stavropoulos S."/>
            <person name="Stone C."/>
            <person name="Strader C."/>
            <person name="Tesfaye S."/>
            <person name="Thomson T."/>
            <person name="Thoulutsang Y."/>
            <person name="Thoulutsang D."/>
            <person name="Topham K."/>
            <person name="Topping I."/>
            <person name="Tsamla T."/>
            <person name="Vassiliev H."/>
            <person name="Vo A."/>
            <person name="Wangchuk T."/>
            <person name="Wangdi T."/>
            <person name="Weiand M."/>
            <person name="Wilkinson J."/>
            <person name="Wilson A."/>
            <person name="Yadav S."/>
            <person name="Young G."/>
            <person name="Yu Q."/>
            <person name="Zembek L."/>
            <person name="Zhong D."/>
            <person name="Zimmer A."/>
            <person name="Zwirko Z."/>
            <person name="Jaffe D.B."/>
            <person name="Alvarez P."/>
            <person name="Brockman W."/>
            <person name="Butler J."/>
            <person name="Chin C."/>
            <person name="Gnerre S."/>
            <person name="Grabherr M."/>
            <person name="Kleber M."/>
            <person name="Mauceli E."/>
            <person name="MacCallum I."/>
        </authorList>
    </citation>
    <scope>NUCLEOTIDE SEQUENCE [LARGE SCALE GENOMIC DNA]</scope>
    <source>
        <strain evidence="3">Tucson 14024-0371.13</strain>
    </source>
</reference>
<feature type="signal peptide" evidence="1">
    <location>
        <begin position="1"/>
        <end position="17"/>
    </location>
</feature>
<dbReference type="EMBL" id="CH902632">
    <property type="protein sequence ID" value="EDV32674.1"/>
    <property type="molecule type" value="Genomic_DNA"/>
</dbReference>
<dbReference type="KEGG" id="dan:6504814"/>
<dbReference type="eggNOG" id="ENOG502T9QF">
    <property type="taxonomic scope" value="Eukaryota"/>
</dbReference>